<organism evidence="1 2">
    <name type="scientific">Methylophilus aquaticus</name>
    <dbReference type="NCBI Taxonomy" id="1971610"/>
    <lineage>
        <taxon>Bacteria</taxon>
        <taxon>Pseudomonadati</taxon>
        <taxon>Pseudomonadota</taxon>
        <taxon>Betaproteobacteria</taxon>
        <taxon>Nitrosomonadales</taxon>
        <taxon>Methylophilaceae</taxon>
        <taxon>Methylophilus</taxon>
    </lineage>
</organism>
<dbReference type="Proteomes" id="UP001225906">
    <property type="component" value="Unassembled WGS sequence"/>
</dbReference>
<sequence length="237" mass="25873">MTDLVANVAVIGRFQLMPGILPVRLEAPNVECLVAHAFPSHIEDPTRGIKIDTSDCTVFTVTHRDRGDLDLAKIENVKLLFEQSLSAISEVSIWTKAGDVVGEMSSFIRQIGTTDVKAFFAQGANETLIGWVSPAFTFDRKAAAMIAGFLSNMIVSNGPAANPIPPITRRVMSSLDLINLGFHTESFVNLFSLVDDLTQEVIKAGMTKRGLSDDDQKGLLRAIKEERLKVSQETPSK</sequence>
<name>A0ABT9JV48_9PROT</name>
<comment type="caution">
    <text evidence="1">The sequence shown here is derived from an EMBL/GenBank/DDBJ whole genome shotgun (WGS) entry which is preliminary data.</text>
</comment>
<gene>
    <name evidence="1" type="ORF">Q9291_11410</name>
</gene>
<protein>
    <submittedName>
        <fullName evidence="1">Uncharacterized protein</fullName>
    </submittedName>
</protein>
<evidence type="ECO:0000313" key="1">
    <source>
        <dbReference type="EMBL" id="MDP8568457.1"/>
    </source>
</evidence>
<dbReference type="EMBL" id="JAVCAP010000022">
    <property type="protein sequence ID" value="MDP8568457.1"/>
    <property type="molecule type" value="Genomic_DNA"/>
</dbReference>
<keyword evidence="2" id="KW-1185">Reference proteome</keyword>
<evidence type="ECO:0000313" key="2">
    <source>
        <dbReference type="Proteomes" id="UP001225906"/>
    </source>
</evidence>
<accession>A0ABT9JV48</accession>
<proteinExistence type="predicted"/>
<reference evidence="2" key="1">
    <citation type="journal article" date="2019" name="Int. J. Syst. Evol. Microbiol.">
        <title>The Global Catalogue of Microorganisms (GCM) 10K type strain sequencing project: providing services to taxonomists for standard genome sequencing and annotation.</title>
        <authorList>
            <consortium name="The Broad Institute Genomics Platform"/>
            <consortium name="The Broad Institute Genome Sequencing Center for Infectious Disease"/>
            <person name="Wu L."/>
            <person name="Ma J."/>
        </authorList>
    </citation>
    <scope>NUCLEOTIDE SEQUENCE [LARGE SCALE GENOMIC DNA]</scope>
    <source>
        <strain evidence="2">VKM B-3159</strain>
    </source>
</reference>
<dbReference type="RefSeq" id="WP_306390177.1">
    <property type="nucleotide sequence ID" value="NZ_JAVCAP010000022.1"/>
</dbReference>